<dbReference type="Gene3D" id="3.40.50.1820">
    <property type="entry name" value="alpha/beta hydrolase"/>
    <property type="match status" value="1"/>
</dbReference>
<keyword evidence="2" id="KW-0378">Hydrolase</keyword>
<evidence type="ECO:0000259" key="4">
    <source>
        <dbReference type="Pfam" id="PF07859"/>
    </source>
</evidence>
<evidence type="ECO:0000313" key="6">
    <source>
        <dbReference type="Proteomes" id="UP000196560"/>
    </source>
</evidence>
<evidence type="ECO:0000256" key="1">
    <source>
        <dbReference type="ARBA" id="ARBA00010515"/>
    </source>
</evidence>
<dbReference type="InterPro" id="IPR013094">
    <property type="entry name" value="AB_hydrolase_3"/>
</dbReference>
<comment type="caution">
    <text evidence="5">The sequence shown here is derived from an EMBL/GenBank/DDBJ whole genome shotgun (WGS) entry which is preliminary data.</text>
</comment>
<dbReference type="EMBL" id="NFHO01000011">
    <property type="protein sequence ID" value="OUN41753.1"/>
    <property type="molecule type" value="Genomic_DNA"/>
</dbReference>
<gene>
    <name evidence="5" type="ORF">B5G21_08925</name>
</gene>
<name>A0A1Y3TZ43_9ACTN</name>
<feature type="domain" description="Alpha/beta hydrolase fold-3" evidence="4">
    <location>
        <begin position="124"/>
        <end position="356"/>
    </location>
</feature>
<dbReference type="STRING" id="1118060.GCA_000311845_00226"/>
<dbReference type="AlphaFoldDB" id="A0A1Y3TZ43"/>
<dbReference type="GO" id="GO:0016787">
    <property type="term" value="F:hydrolase activity"/>
    <property type="evidence" value="ECO:0007669"/>
    <property type="project" value="UniProtKB-KW"/>
</dbReference>
<organism evidence="5 6">
    <name type="scientific">Enorma massiliensis</name>
    <dbReference type="NCBI Taxonomy" id="1472761"/>
    <lineage>
        <taxon>Bacteria</taxon>
        <taxon>Bacillati</taxon>
        <taxon>Actinomycetota</taxon>
        <taxon>Coriobacteriia</taxon>
        <taxon>Coriobacteriales</taxon>
        <taxon>Coriobacteriaceae</taxon>
        <taxon>Enorma</taxon>
    </lineage>
</organism>
<dbReference type="InterPro" id="IPR029058">
    <property type="entry name" value="AB_hydrolase_fold"/>
</dbReference>
<dbReference type="RefSeq" id="WP_087186889.1">
    <property type="nucleotide sequence ID" value="NZ_NFHO01000011.1"/>
</dbReference>
<reference evidence="6" key="1">
    <citation type="submission" date="2017-04" db="EMBL/GenBank/DDBJ databases">
        <title>Function of individual gut microbiota members based on whole genome sequencing of pure cultures obtained from chicken caecum.</title>
        <authorList>
            <person name="Medvecky M."/>
            <person name="Cejkova D."/>
            <person name="Polansky O."/>
            <person name="Karasova D."/>
            <person name="Kubasova T."/>
            <person name="Cizek A."/>
            <person name="Rychlik I."/>
        </authorList>
    </citation>
    <scope>NUCLEOTIDE SEQUENCE [LARGE SCALE GENOMIC DNA]</scope>
    <source>
        <strain evidence="6">An70</strain>
    </source>
</reference>
<dbReference type="InterPro" id="IPR050300">
    <property type="entry name" value="GDXG_lipolytic_enzyme"/>
</dbReference>
<dbReference type="SUPFAM" id="SSF53474">
    <property type="entry name" value="alpha/beta-Hydrolases"/>
    <property type="match status" value="1"/>
</dbReference>
<sequence length="379" mass="42846">MQQVEHADGRLYDASLVGLIREREYTGEVYGVETLFKPVPDVDEEHVVDPRLETVMEKKRKMFSERAQAGWRLSNERYRPDKVTYDLTTTDVGVDERLIPIDDDHLIDIYIYRAEGAPQNCPVMIYLHGGGFTAGDMRLYANQMKLVAELSGAVAIFPEYRLAPECPFPGPIDDAWGTVRWVYKHAAELGVDPEGIMVAGDSAGGSLTAACVQRDLERMASGAERIIKKIVGIYPGWDLRDWRTLDEYTWSYDEYPVREDQFELVKSRIERIRSGVEGSETSSSNLYLQGKTTPDNPLVNVAAASDEVLEQFPEVLAISSEYDYLRVGTDHLVKRMQDLGVKVRNMRYCGCDHGFFDMLGTYVQAEELCQTLADELEAL</sequence>
<dbReference type="PANTHER" id="PTHR48081:SF8">
    <property type="entry name" value="ALPHA_BETA HYDROLASE FOLD-3 DOMAIN-CONTAINING PROTEIN-RELATED"/>
    <property type="match status" value="1"/>
</dbReference>
<dbReference type="PANTHER" id="PTHR48081">
    <property type="entry name" value="AB HYDROLASE SUPERFAMILY PROTEIN C4A8.06C"/>
    <property type="match status" value="1"/>
</dbReference>
<protein>
    <recommendedName>
        <fullName evidence="4">Alpha/beta hydrolase fold-3 domain-containing protein</fullName>
    </recommendedName>
</protein>
<keyword evidence="6" id="KW-1185">Reference proteome</keyword>
<evidence type="ECO:0000256" key="3">
    <source>
        <dbReference type="PROSITE-ProRule" id="PRU10038"/>
    </source>
</evidence>
<dbReference type="eggNOG" id="COG0657">
    <property type="taxonomic scope" value="Bacteria"/>
</dbReference>
<evidence type="ECO:0000313" key="5">
    <source>
        <dbReference type="EMBL" id="OUN41753.1"/>
    </source>
</evidence>
<evidence type="ECO:0000256" key="2">
    <source>
        <dbReference type="ARBA" id="ARBA00022801"/>
    </source>
</evidence>
<proteinExistence type="inferred from homology"/>
<feature type="active site" evidence="3">
    <location>
        <position position="202"/>
    </location>
</feature>
<dbReference type="InterPro" id="IPR033140">
    <property type="entry name" value="Lipase_GDXG_put_SER_AS"/>
</dbReference>
<comment type="similarity">
    <text evidence="1">Belongs to the 'GDXG' lipolytic enzyme family.</text>
</comment>
<dbReference type="Pfam" id="PF07859">
    <property type="entry name" value="Abhydrolase_3"/>
    <property type="match status" value="1"/>
</dbReference>
<dbReference type="Proteomes" id="UP000196560">
    <property type="component" value="Unassembled WGS sequence"/>
</dbReference>
<dbReference type="PROSITE" id="PS01174">
    <property type="entry name" value="LIPASE_GDXG_SER"/>
    <property type="match status" value="1"/>
</dbReference>
<accession>A0A1Y3TZ43</accession>